<proteinExistence type="predicted"/>
<organism evidence="1 2">
    <name type="scientific">Paramecium primaurelia</name>
    <dbReference type="NCBI Taxonomy" id="5886"/>
    <lineage>
        <taxon>Eukaryota</taxon>
        <taxon>Sar</taxon>
        <taxon>Alveolata</taxon>
        <taxon>Ciliophora</taxon>
        <taxon>Intramacronucleata</taxon>
        <taxon>Oligohymenophorea</taxon>
        <taxon>Peniculida</taxon>
        <taxon>Parameciidae</taxon>
        <taxon>Paramecium</taxon>
    </lineage>
</organism>
<protein>
    <submittedName>
        <fullName evidence="1">Uncharacterized protein</fullName>
    </submittedName>
</protein>
<name>A0A8S1KCT4_PARPR</name>
<dbReference type="Proteomes" id="UP000688137">
    <property type="component" value="Unassembled WGS sequence"/>
</dbReference>
<comment type="caution">
    <text evidence="1">The sequence shown here is derived from an EMBL/GenBank/DDBJ whole genome shotgun (WGS) entry which is preliminary data.</text>
</comment>
<dbReference type="EMBL" id="CAJJDM010000014">
    <property type="protein sequence ID" value="CAD8051475.1"/>
    <property type="molecule type" value="Genomic_DNA"/>
</dbReference>
<sequence length="63" mass="7485">MKVQLRIANQQVNKQFRFSSLITSLQYFTFNKTNTIGVIELLEINKILMQLEVENWIRKGNQI</sequence>
<evidence type="ECO:0000313" key="2">
    <source>
        <dbReference type="Proteomes" id="UP000688137"/>
    </source>
</evidence>
<evidence type="ECO:0000313" key="1">
    <source>
        <dbReference type="EMBL" id="CAD8051475.1"/>
    </source>
</evidence>
<gene>
    <name evidence="1" type="ORF">PPRIM_AZ9-3.1.T0180115</name>
</gene>
<accession>A0A8S1KCT4</accession>
<dbReference type="AlphaFoldDB" id="A0A8S1KCT4"/>
<reference evidence="1" key="1">
    <citation type="submission" date="2021-01" db="EMBL/GenBank/DDBJ databases">
        <authorList>
            <consortium name="Genoscope - CEA"/>
            <person name="William W."/>
        </authorList>
    </citation>
    <scope>NUCLEOTIDE SEQUENCE</scope>
</reference>
<keyword evidence="2" id="KW-1185">Reference proteome</keyword>